<feature type="domain" description="FAS1-like dehydratase" evidence="3">
    <location>
        <begin position="21"/>
        <end position="148"/>
    </location>
</feature>
<evidence type="ECO:0000259" key="2">
    <source>
        <dbReference type="Pfam" id="PF01575"/>
    </source>
</evidence>
<protein>
    <submittedName>
        <fullName evidence="4">(R)-hydratase</fullName>
    </submittedName>
</protein>
<dbReference type="InterPro" id="IPR050965">
    <property type="entry name" value="UPF0336/Enoyl-CoA_hydratase"/>
</dbReference>
<dbReference type="InterPro" id="IPR002539">
    <property type="entry name" value="MaoC-like_dom"/>
</dbReference>
<evidence type="ECO:0000313" key="4">
    <source>
        <dbReference type="EMBL" id="ONM49498.1"/>
    </source>
</evidence>
<name>A0A1W0ATG8_9NOCA</name>
<evidence type="ECO:0000313" key="5">
    <source>
        <dbReference type="Proteomes" id="UP000188836"/>
    </source>
</evidence>
<sequence>MGRQQASKEPGAEVVPAAALNGRRFRVRDHYEVGREKIREFARAVQNRHPAHRQEERASELGYDALIAPPTFPSVIGMAATSALLDSVLTDYDLSQVLQTDQVFYMHRPMLAGDRIVSEVEITSIRQFGDGDFIHISFVLSNQDDEPAVVGSTTVVARRGAQTDPRVAEAIENIMMHGHRPARAAAGLDELDLLVELEPRPADAPVPVPPRLPVHTAVDFDTLSVGDELALGTVELTRGDLVNYAGVSADANPIHFSEHAASVAGLPDVVAHGLLTMGLAAGQLASWLDDPTAIEKLSVRFAGFVPVAAATPSVIDFTGKIKALDPDQRMATVVLGGRSGGRKIFGRAIAEVRFS</sequence>
<keyword evidence="5" id="KW-1185">Reference proteome</keyword>
<dbReference type="NCBIfam" id="NF040620">
    <property type="entry name" value="fused_HadA_HadB"/>
    <property type="match status" value="1"/>
</dbReference>
<dbReference type="Gene3D" id="3.10.129.10">
    <property type="entry name" value="Hotdog Thioesterase"/>
    <property type="match status" value="2"/>
</dbReference>
<dbReference type="EMBL" id="MUMY01000004">
    <property type="protein sequence ID" value="ONM49498.1"/>
    <property type="molecule type" value="Genomic_DNA"/>
</dbReference>
<gene>
    <name evidence="4" type="ORF">B0T46_06420</name>
</gene>
<dbReference type="SUPFAM" id="SSF54637">
    <property type="entry name" value="Thioesterase/thiol ester dehydrase-isomerase"/>
    <property type="match status" value="2"/>
</dbReference>
<dbReference type="Pfam" id="PF01575">
    <property type="entry name" value="MaoC_dehydratas"/>
    <property type="match status" value="1"/>
</dbReference>
<dbReference type="CDD" id="cd03441">
    <property type="entry name" value="R_hydratase_like"/>
    <property type="match status" value="1"/>
</dbReference>
<comment type="caution">
    <text evidence="4">The sequence shown here is derived from an EMBL/GenBank/DDBJ whole genome shotgun (WGS) entry which is preliminary data.</text>
</comment>
<dbReference type="Proteomes" id="UP000188836">
    <property type="component" value="Unassembled WGS sequence"/>
</dbReference>
<dbReference type="STRING" id="1538463.B0T36_19155"/>
<dbReference type="GO" id="GO:0019171">
    <property type="term" value="F:(3R)-hydroxyacyl-[acyl-carrier-protein] dehydratase activity"/>
    <property type="evidence" value="ECO:0007669"/>
    <property type="project" value="TreeGrafter"/>
</dbReference>
<dbReference type="InterPro" id="IPR039569">
    <property type="entry name" value="FAS1-like_DH_region"/>
</dbReference>
<dbReference type="GO" id="GO:0006633">
    <property type="term" value="P:fatty acid biosynthetic process"/>
    <property type="evidence" value="ECO:0007669"/>
    <property type="project" value="TreeGrafter"/>
</dbReference>
<evidence type="ECO:0000256" key="1">
    <source>
        <dbReference type="ARBA" id="ARBA00005254"/>
    </source>
</evidence>
<comment type="similarity">
    <text evidence="1">Belongs to the enoyl-CoA hydratase/isomerase family.</text>
</comment>
<dbReference type="PANTHER" id="PTHR43437:SF3">
    <property type="entry name" value="HYDROXYACYL-THIOESTER DEHYDRATASE TYPE 2, MITOCHONDRIAL"/>
    <property type="match status" value="1"/>
</dbReference>
<dbReference type="OrthoDB" id="5415111at2"/>
<proteinExistence type="inferred from homology"/>
<reference evidence="4 5" key="1">
    <citation type="journal article" date="2016" name="Antonie Van Leeuwenhoek">
        <title>Nocardia donostiensis sp. nov., isolated from human respiratory specimens.</title>
        <authorList>
            <person name="Ercibengoa M."/>
            <person name="Bell M."/>
            <person name="Marimon J.M."/>
            <person name="Humrighouse B."/>
            <person name="Klenk H.P."/>
            <person name="Potter G."/>
            <person name="Perez-Trallero E."/>
        </authorList>
    </citation>
    <scope>NUCLEOTIDE SEQUENCE [LARGE SCALE GENOMIC DNA]</scope>
    <source>
        <strain evidence="4 5">X1655</strain>
    </source>
</reference>
<dbReference type="InterPro" id="IPR029069">
    <property type="entry name" value="HotDog_dom_sf"/>
</dbReference>
<organism evidence="4 5">
    <name type="scientific">Nocardia donostiensis</name>
    <dbReference type="NCBI Taxonomy" id="1538463"/>
    <lineage>
        <taxon>Bacteria</taxon>
        <taxon>Bacillati</taxon>
        <taxon>Actinomycetota</taxon>
        <taxon>Actinomycetes</taxon>
        <taxon>Mycobacteriales</taxon>
        <taxon>Nocardiaceae</taxon>
        <taxon>Nocardia</taxon>
    </lineage>
</organism>
<accession>A0A1W0ATG8</accession>
<dbReference type="PANTHER" id="PTHR43437">
    <property type="entry name" value="HYDROXYACYL-THIOESTER DEHYDRATASE TYPE 2, MITOCHONDRIAL-RELATED"/>
    <property type="match status" value="1"/>
</dbReference>
<evidence type="ECO:0000259" key="3">
    <source>
        <dbReference type="Pfam" id="PF13452"/>
    </source>
</evidence>
<dbReference type="RefSeq" id="WP_077115556.1">
    <property type="nucleotide sequence ID" value="NZ_LOKT01000013.1"/>
</dbReference>
<feature type="domain" description="MaoC-like" evidence="2">
    <location>
        <begin position="233"/>
        <end position="308"/>
    </location>
</feature>
<dbReference type="Pfam" id="PF13452">
    <property type="entry name" value="FAS1_DH_region"/>
    <property type="match status" value="1"/>
</dbReference>
<dbReference type="AlphaFoldDB" id="A0A1W0ATG8"/>